<evidence type="ECO:0008006" key="5">
    <source>
        <dbReference type="Google" id="ProtNLM"/>
    </source>
</evidence>
<feature type="compositionally biased region" description="Basic and acidic residues" evidence="1">
    <location>
        <begin position="547"/>
        <end position="563"/>
    </location>
</feature>
<evidence type="ECO:0000313" key="4">
    <source>
        <dbReference type="Proteomes" id="UP001059596"/>
    </source>
</evidence>
<organism evidence="3 4">
    <name type="scientific">Drosophila gunungcola</name>
    <name type="common">fruit fly</name>
    <dbReference type="NCBI Taxonomy" id="103775"/>
    <lineage>
        <taxon>Eukaryota</taxon>
        <taxon>Metazoa</taxon>
        <taxon>Ecdysozoa</taxon>
        <taxon>Arthropoda</taxon>
        <taxon>Hexapoda</taxon>
        <taxon>Insecta</taxon>
        <taxon>Pterygota</taxon>
        <taxon>Neoptera</taxon>
        <taxon>Endopterygota</taxon>
        <taxon>Diptera</taxon>
        <taxon>Brachycera</taxon>
        <taxon>Muscomorpha</taxon>
        <taxon>Ephydroidea</taxon>
        <taxon>Drosophilidae</taxon>
        <taxon>Drosophila</taxon>
        <taxon>Sophophora</taxon>
    </lineage>
</organism>
<name>A0A9P9YCW4_9MUSC</name>
<keyword evidence="2" id="KW-1133">Transmembrane helix</keyword>
<proteinExistence type="predicted"/>
<feature type="region of interest" description="Disordered" evidence="1">
    <location>
        <begin position="542"/>
        <end position="563"/>
    </location>
</feature>
<dbReference type="Proteomes" id="UP001059596">
    <property type="component" value="Unassembled WGS sequence"/>
</dbReference>
<dbReference type="EMBL" id="JAMKOV010000061">
    <property type="protein sequence ID" value="KAI8034674.1"/>
    <property type="molecule type" value="Genomic_DNA"/>
</dbReference>
<protein>
    <recommendedName>
        <fullName evidence="5">Cytokine receptor</fullName>
    </recommendedName>
</protein>
<dbReference type="AlphaFoldDB" id="A0A9P9YCW4"/>
<keyword evidence="2" id="KW-0812">Transmembrane</keyword>
<reference evidence="3" key="1">
    <citation type="journal article" date="2023" name="Genome Biol. Evol.">
        <title>Long-read-based Genome Assembly of Drosophila gunungcola Reveals Fewer Chemosensory Genes in Flower-breeding Species.</title>
        <authorList>
            <person name="Negi A."/>
            <person name="Liao B.Y."/>
            <person name="Yeh S.D."/>
        </authorList>
    </citation>
    <scope>NUCLEOTIDE SEQUENCE</scope>
    <source>
        <strain evidence="3">Sukarami</strain>
    </source>
</reference>
<keyword evidence="4" id="KW-1185">Reference proteome</keyword>
<evidence type="ECO:0000256" key="2">
    <source>
        <dbReference type="SAM" id="Phobius"/>
    </source>
</evidence>
<accession>A0A9P9YCW4</accession>
<gene>
    <name evidence="3" type="ORF">M5D96_012497</name>
</gene>
<evidence type="ECO:0000313" key="3">
    <source>
        <dbReference type="EMBL" id="KAI8034674.1"/>
    </source>
</evidence>
<feature type="transmembrane region" description="Helical" evidence="2">
    <location>
        <begin position="430"/>
        <end position="449"/>
    </location>
</feature>
<sequence>MLIQCGRAEEEVALPCEMTASSSNQTWWREGGDVDLFCECSNAGKDVSLKEHLTMKFDGNEVVISEGKPGLFNQNAQLKFECYFDTYLLNGFHVKVFAQLNVTDFECRYRYHGRAEISCTFTRLDDANFWDLTHYELMADNTPLACSCTVDINGNDLIPDSMIFRLTMLDTLGNQTQEFNRTKDEMTELEWPADRYINHTCVSWNHIHVQGSTETLEWDVQLQCVKYPQLRRLNVTGAPWSEQHPEIVIETDATRPARPPKFLPLGYHYNQDNHELRVYWEPLEELEFNAPELDYEVTTNTGKLGKYTDRTSTVFKEWDYENPATVFVASRNIKGISVNRSRLEVPELSDAMDRRCQDLAHDDNTQILTWTKPVEEKNLEGYFADATTELKYDLSDMSPIRMAVAANYGADKSGGMKWLREDKVGVTGRIRYVEGILALLVLGVFFLGVRKLRSMAKIDVKVPPDLKQTEPPDDYPDVQIEVEFEVEVEVEKEEEEEVEEESQEPEPMALPCGYVIMNARSWTVISAGSHLTLTQAKAKALGQGETQVREWRNGGGERERLRG</sequence>
<evidence type="ECO:0000256" key="1">
    <source>
        <dbReference type="SAM" id="MobiDB-lite"/>
    </source>
</evidence>
<keyword evidence="2" id="KW-0472">Membrane</keyword>
<comment type="caution">
    <text evidence="3">The sequence shown here is derived from an EMBL/GenBank/DDBJ whole genome shotgun (WGS) entry which is preliminary data.</text>
</comment>